<keyword evidence="1" id="KW-0472">Membrane</keyword>
<reference evidence="2" key="1">
    <citation type="submission" date="2014-05" db="EMBL/GenBank/DDBJ databases">
        <authorList>
            <person name="Chronopoulou M."/>
        </authorList>
    </citation>
    <scope>NUCLEOTIDE SEQUENCE</scope>
    <source>
        <tissue evidence="2">Whole organism</tissue>
    </source>
</reference>
<dbReference type="AlphaFoldDB" id="A0A0K2VAM1"/>
<protein>
    <submittedName>
        <fullName evidence="2">Uncharacterized protein</fullName>
    </submittedName>
</protein>
<name>A0A0K2VAM1_LEPSM</name>
<accession>A0A0K2VAM1</accession>
<dbReference type="EMBL" id="HACA01030237">
    <property type="protein sequence ID" value="CDW47598.1"/>
    <property type="molecule type" value="Transcribed_RNA"/>
</dbReference>
<feature type="transmembrane region" description="Helical" evidence="1">
    <location>
        <begin position="12"/>
        <end position="36"/>
    </location>
</feature>
<sequence>MLLSWAILVRYLLGFLAILALTTPGVLFDLGLPIWVCSL</sequence>
<keyword evidence="1" id="KW-1133">Transmembrane helix</keyword>
<evidence type="ECO:0000313" key="2">
    <source>
        <dbReference type="EMBL" id="CDW47598.1"/>
    </source>
</evidence>
<proteinExistence type="predicted"/>
<organism evidence="2">
    <name type="scientific">Lepeophtheirus salmonis</name>
    <name type="common">Salmon louse</name>
    <name type="synonym">Caligus salmonis</name>
    <dbReference type="NCBI Taxonomy" id="72036"/>
    <lineage>
        <taxon>Eukaryota</taxon>
        <taxon>Metazoa</taxon>
        <taxon>Ecdysozoa</taxon>
        <taxon>Arthropoda</taxon>
        <taxon>Crustacea</taxon>
        <taxon>Multicrustacea</taxon>
        <taxon>Hexanauplia</taxon>
        <taxon>Copepoda</taxon>
        <taxon>Siphonostomatoida</taxon>
        <taxon>Caligidae</taxon>
        <taxon>Lepeophtheirus</taxon>
    </lineage>
</organism>
<keyword evidence="1" id="KW-0812">Transmembrane</keyword>
<evidence type="ECO:0000256" key="1">
    <source>
        <dbReference type="SAM" id="Phobius"/>
    </source>
</evidence>